<protein>
    <submittedName>
        <fullName evidence="2">Uncharacterized protein</fullName>
    </submittedName>
</protein>
<sequence>MLARISRGTAHALGLTFTRGRYPHRLQDSVSVTEDSEEVIIDLDILLYPVHDFLIPWWRYAGECRRTLAPMCNSLQNLLSDDVERIAQLLLSLEPLVEEEECDVYHEGEDVEDTGSPCSMNIGPESQSSASYRERPPHRQHSHPKTPLVIPGSHISIPTIIITPCETQRHETSALVPLQDSAFGSRITVPCHRKLNQAFPPMARAVPSIYISSDLHWKWMNGHWQALLPGLDAQISKGMYSRAISRRKTTSRHSRTSSISSSTFHSSRC</sequence>
<feature type="compositionally biased region" description="Basic residues" evidence="1">
    <location>
        <begin position="244"/>
        <end position="255"/>
    </location>
</feature>
<organism evidence="2 3">
    <name type="scientific">Lentinula lateritia</name>
    <dbReference type="NCBI Taxonomy" id="40482"/>
    <lineage>
        <taxon>Eukaryota</taxon>
        <taxon>Fungi</taxon>
        <taxon>Dikarya</taxon>
        <taxon>Basidiomycota</taxon>
        <taxon>Agaricomycotina</taxon>
        <taxon>Agaricomycetes</taxon>
        <taxon>Agaricomycetidae</taxon>
        <taxon>Agaricales</taxon>
        <taxon>Marasmiineae</taxon>
        <taxon>Omphalotaceae</taxon>
        <taxon>Lentinula</taxon>
    </lineage>
</organism>
<name>A0A9W9A1P4_9AGAR</name>
<feature type="region of interest" description="Disordered" evidence="1">
    <location>
        <begin position="243"/>
        <end position="269"/>
    </location>
</feature>
<evidence type="ECO:0000256" key="1">
    <source>
        <dbReference type="SAM" id="MobiDB-lite"/>
    </source>
</evidence>
<proteinExistence type="predicted"/>
<evidence type="ECO:0000313" key="3">
    <source>
        <dbReference type="Proteomes" id="UP001150238"/>
    </source>
</evidence>
<dbReference type="Proteomes" id="UP001150238">
    <property type="component" value="Unassembled WGS sequence"/>
</dbReference>
<accession>A0A9W9A1P4</accession>
<evidence type="ECO:0000313" key="2">
    <source>
        <dbReference type="EMBL" id="KAJ4472486.1"/>
    </source>
</evidence>
<reference evidence="2" key="1">
    <citation type="submission" date="2022-08" db="EMBL/GenBank/DDBJ databases">
        <authorList>
            <consortium name="DOE Joint Genome Institute"/>
            <person name="Min B."/>
            <person name="Riley R."/>
            <person name="Sierra-Patev S."/>
            <person name="Naranjo-Ortiz M."/>
            <person name="Looney B."/>
            <person name="Konkel Z."/>
            <person name="Slot J.C."/>
            <person name="Sakamoto Y."/>
            <person name="Steenwyk J.L."/>
            <person name="Rokas A."/>
            <person name="Carro J."/>
            <person name="Camarero S."/>
            <person name="Ferreira P."/>
            <person name="Molpeceres G."/>
            <person name="Ruiz-Duenas F.J."/>
            <person name="Serrano A."/>
            <person name="Henrissat B."/>
            <person name="Drula E."/>
            <person name="Hughes K.W."/>
            <person name="Mata J.L."/>
            <person name="Ishikawa N.K."/>
            <person name="Vargas-Isla R."/>
            <person name="Ushijima S."/>
            <person name="Smith C.A."/>
            <person name="Ahrendt S."/>
            <person name="Andreopoulos W."/>
            <person name="He G."/>
            <person name="Labutti K."/>
            <person name="Lipzen A."/>
            <person name="Ng V."/>
            <person name="Sandor L."/>
            <person name="Barry K."/>
            <person name="Martinez A.T."/>
            <person name="Xiao Y."/>
            <person name="Gibbons J.G."/>
            <person name="Terashima K."/>
            <person name="Hibbett D.S."/>
            <person name="Grigoriev I.V."/>
        </authorList>
    </citation>
    <scope>NUCLEOTIDE SEQUENCE</scope>
    <source>
        <strain evidence="2">Sp2 HRB7682 ss15</strain>
    </source>
</reference>
<feature type="compositionally biased region" description="Polar residues" evidence="1">
    <location>
        <begin position="116"/>
        <end position="131"/>
    </location>
</feature>
<feature type="region of interest" description="Disordered" evidence="1">
    <location>
        <begin position="109"/>
        <end position="148"/>
    </location>
</feature>
<reference evidence="2" key="2">
    <citation type="journal article" date="2023" name="Proc. Natl. Acad. Sci. U.S.A.">
        <title>A global phylogenomic analysis of the shiitake genus Lentinula.</title>
        <authorList>
            <person name="Sierra-Patev S."/>
            <person name="Min B."/>
            <person name="Naranjo-Ortiz M."/>
            <person name="Looney B."/>
            <person name="Konkel Z."/>
            <person name="Slot J.C."/>
            <person name="Sakamoto Y."/>
            <person name="Steenwyk J.L."/>
            <person name="Rokas A."/>
            <person name="Carro J."/>
            <person name="Camarero S."/>
            <person name="Ferreira P."/>
            <person name="Molpeceres G."/>
            <person name="Ruiz-Duenas F.J."/>
            <person name="Serrano A."/>
            <person name="Henrissat B."/>
            <person name="Drula E."/>
            <person name="Hughes K.W."/>
            <person name="Mata J.L."/>
            <person name="Ishikawa N.K."/>
            <person name="Vargas-Isla R."/>
            <person name="Ushijima S."/>
            <person name="Smith C.A."/>
            <person name="Donoghue J."/>
            <person name="Ahrendt S."/>
            <person name="Andreopoulos W."/>
            <person name="He G."/>
            <person name="LaButti K."/>
            <person name="Lipzen A."/>
            <person name="Ng V."/>
            <person name="Riley R."/>
            <person name="Sandor L."/>
            <person name="Barry K."/>
            <person name="Martinez A.T."/>
            <person name="Xiao Y."/>
            <person name="Gibbons J.G."/>
            <person name="Terashima K."/>
            <person name="Grigoriev I.V."/>
            <person name="Hibbett D."/>
        </authorList>
    </citation>
    <scope>NUCLEOTIDE SEQUENCE</scope>
    <source>
        <strain evidence="2">Sp2 HRB7682 ss15</strain>
    </source>
</reference>
<dbReference type="AlphaFoldDB" id="A0A9W9A1P4"/>
<dbReference type="EMBL" id="JANVFS010000027">
    <property type="protein sequence ID" value="KAJ4472486.1"/>
    <property type="molecule type" value="Genomic_DNA"/>
</dbReference>
<comment type="caution">
    <text evidence="2">The sequence shown here is derived from an EMBL/GenBank/DDBJ whole genome shotgun (WGS) entry which is preliminary data.</text>
</comment>
<feature type="compositionally biased region" description="Low complexity" evidence="1">
    <location>
        <begin position="256"/>
        <end position="269"/>
    </location>
</feature>
<gene>
    <name evidence="2" type="ORF">C8J55DRAFT_146228</name>
</gene>